<dbReference type="Pfam" id="PF14072">
    <property type="entry name" value="DndB"/>
    <property type="match status" value="1"/>
</dbReference>
<dbReference type="RefSeq" id="WP_208178315.1">
    <property type="nucleotide sequence ID" value="NZ_JAGETZ010000018.1"/>
</dbReference>
<reference evidence="1 2" key="1">
    <citation type="submission" date="2021-03" db="EMBL/GenBank/DDBJ databases">
        <authorList>
            <person name="Kim M.K."/>
        </authorList>
    </citation>
    <scope>NUCLEOTIDE SEQUENCE [LARGE SCALE GENOMIC DNA]</scope>
    <source>
        <strain evidence="1 2">BT442</strain>
    </source>
</reference>
<name>A0ABS3QPI4_9BACT</name>
<proteinExistence type="predicted"/>
<dbReference type="InterPro" id="IPR017601">
    <property type="entry name" value="DGQHR-contain_dom"/>
</dbReference>
<evidence type="ECO:0000313" key="2">
    <source>
        <dbReference type="Proteomes" id="UP000664369"/>
    </source>
</evidence>
<keyword evidence="2" id="KW-1185">Reference proteome</keyword>
<dbReference type="EMBL" id="JAGETZ010000018">
    <property type="protein sequence ID" value="MBO2012580.1"/>
    <property type="molecule type" value="Genomic_DNA"/>
</dbReference>
<dbReference type="NCBIfam" id="TIGR03187">
    <property type="entry name" value="DGQHR"/>
    <property type="match status" value="1"/>
</dbReference>
<sequence length="406" mass="46668">MMNFLELPVLEVVQPLASFYVFKIKASDLLKIAFAEELQYRNENRELIGSQRKLDVKRLEDVAKYINTAEMAFPNAIILACNYLPEEGVNTEDPKVRWRIEDTDKGKCIIIPTDTPLAAIVDGQHRLKAFKFADPDRSSVELLCSVYFDLPNSYQAQLFATINSNQKRVDKSLAFEQFGFNIGDEPEKSWTPEKLAVFLSRRLNSDTNSPFFAHIKLAPKDSNFYLVDTSTSNWFVSTATIVEGILSLITSNPKRDRVEMQLYRVWFGRDRSQLERFPDTSPLRKEFINENDAAIYETTRDFFSFVKSLLWKSALSPSYIQKTVGVQALFDFLRKVLINRSSANLPDMLARVKDVDFNDNFFQASGVGRSRIRNLLLYANGMIEQETIDKRPNEFDNIARLLSPKQ</sequence>
<dbReference type="Proteomes" id="UP000664369">
    <property type="component" value="Unassembled WGS sequence"/>
</dbReference>
<gene>
    <name evidence="1" type="ORF">J4E00_26195</name>
</gene>
<dbReference type="CDD" id="cd16413">
    <property type="entry name" value="DGQHR_domain"/>
    <property type="match status" value="1"/>
</dbReference>
<protein>
    <submittedName>
        <fullName evidence="1">DGQHR domain-containing protein</fullName>
    </submittedName>
</protein>
<accession>A0ABS3QPI4</accession>
<organism evidence="1 2">
    <name type="scientific">Hymenobacter negativus</name>
    <dbReference type="NCBI Taxonomy" id="2795026"/>
    <lineage>
        <taxon>Bacteria</taxon>
        <taxon>Pseudomonadati</taxon>
        <taxon>Bacteroidota</taxon>
        <taxon>Cytophagia</taxon>
        <taxon>Cytophagales</taxon>
        <taxon>Hymenobacteraceae</taxon>
        <taxon>Hymenobacter</taxon>
    </lineage>
</organism>
<dbReference type="InterPro" id="IPR017642">
    <property type="entry name" value="DNA_S_mod_DndB"/>
</dbReference>
<comment type="caution">
    <text evidence="1">The sequence shown here is derived from an EMBL/GenBank/DDBJ whole genome shotgun (WGS) entry which is preliminary data.</text>
</comment>
<evidence type="ECO:0000313" key="1">
    <source>
        <dbReference type="EMBL" id="MBO2012580.1"/>
    </source>
</evidence>